<name>A0A0F9PPX8_9ZZZZ</name>
<comment type="caution">
    <text evidence="1">The sequence shown here is derived from an EMBL/GenBank/DDBJ whole genome shotgun (WGS) entry which is preliminary data.</text>
</comment>
<gene>
    <name evidence="1" type="ORF">LCGC14_0815980</name>
</gene>
<proteinExistence type="predicted"/>
<dbReference type="AlphaFoldDB" id="A0A0F9PPX8"/>
<accession>A0A0F9PPX8</accession>
<protein>
    <submittedName>
        <fullName evidence="1">Uncharacterized protein</fullName>
    </submittedName>
</protein>
<reference evidence="1" key="1">
    <citation type="journal article" date="2015" name="Nature">
        <title>Complex archaea that bridge the gap between prokaryotes and eukaryotes.</title>
        <authorList>
            <person name="Spang A."/>
            <person name="Saw J.H."/>
            <person name="Jorgensen S.L."/>
            <person name="Zaremba-Niedzwiedzka K."/>
            <person name="Martijn J."/>
            <person name="Lind A.E."/>
            <person name="van Eijk R."/>
            <person name="Schleper C."/>
            <person name="Guy L."/>
            <person name="Ettema T.J."/>
        </authorList>
    </citation>
    <scope>NUCLEOTIDE SEQUENCE</scope>
</reference>
<organism evidence="1">
    <name type="scientific">marine sediment metagenome</name>
    <dbReference type="NCBI Taxonomy" id="412755"/>
    <lineage>
        <taxon>unclassified sequences</taxon>
        <taxon>metagenomes</taxon>
        <taxon>ecological metagenomes</taxon>
    </lineage>
</organism>
<sequence>MSKLNKRDFRESIKHIVKKFKTSCSSFLQLDTYKFGIHTDLISNLITQGVKLGFKCYAEAIKTSYHEYRQNSLSSRKETGLTDLVIINGPLEIYIEVEGPKEVYQQFHVKDEINNYKHFLTQHSEDLPSGIIFFYLYQNMRQKRHNYWNTLVNLIYESQKKNHLKKTNFFVCQYTLFIEEKECNNLEIEFKNN</sequence>
<dbReference type="EMBL" id="LAZR01002266">
    <property type="protein sequence ID" value="KKN32224.1"/>
    <property type="molecule type" value="Genomic_DNA"/>
</dbReference>
<evidence type="ECO:0000313" key="1">
    <source>
        <dbReference type="EMBL" id="KKN32224.1"/>
    </source>
</evidence>